<dbReference type="Gene3D" id="1.10.340.70">
    <property type="match status" value="1"/>
</dbReference>
<dbReference type="CDD" id="cd01647">
    <property type="entry name" value="RT_LTR"/>
    <property type="match status" value="1"/>
</dbReference>
<feature type="compositionally biased region" description="Acidic residues" evidence="7">
    <location>
        <begin position="465"/>
        <end position="477"/>
    </location>
</feature>
<dbReference type="Gene3D" id="3.30.70.270">
    <property type="match status" value="2"/>
</dbReference>
<dbReference type="InterPro" id="IPR001584">
    <property type="entry name" value="Integrase_cat-core"/>
</dbReference>
<dbReference type="InterPro" id="IPR043502">
    <property type="entry name" value="DNA/RNA_pol_sf"/>
</dbReference>
<keyword evidence="10" id="KW-1185">Reference proteome</keyword>
<dbReference type="FunFam" id="3.10.20.370:FF:000001">
    <property type="entry name" value="Retrovirus-related Pol polyprotein from transposon 17.6-like protein"/>
    <property type="match status" value="1"/>
</dbReference>
<dbReference type="Pfam" id="PF17921">
    <property type="entry name" value="Integrase_H2C2"/>
    <property type="match status" value="1"/>
</dbReference>
<evidence type="ECO:0000256" key="6">
    <source>
        <dbReference type="ARBA" id="ARBA00022918"/>
    </source>
</evidence>
<dbReference type="GO" id="GO:0015074">
    <property type="term" value="P:DNA integration"/>
    <property type="evidence" value="ECO:0007669"/>
    <property type="project" value="InterPro"/>
</dbReference>
<dbReference type="SUPFAM" id="SSF53098">
    <property type="entry name" value="Ribonuclease H-like"/>
    <property type="match status" value="1"/>
</dbReference>
<evidence type="ECO:0000259" key="8">
    <source>
        <dbReference type="PROSITE" id="PS50994"/>
    </source>
</evidence>
<evidence type="ECO:0000313" key="10">
    <source>
        <dbReference type="Proteomes" id="UP000242715"/>
    </source>
</evidence>
<reference evidence="10" key="1">
    <citation type="journal article" date="2017" name="Front. Plant Sci.">
        <title>Climate Clever Clovers: New Paradigm to Reduce the Environmental Footprint of Ruminants by Breeding Low Methanogenic Forages Utilizing Haplotype Variation.</title>
        <authorList>
            <person name="Kaur P."/>
            <person name="Appels R."/>
            <person name="Bayer P.E."/>
            <person name="Keeble-Gagnere G."/>
            <person name="Wang J."/>
            <person name="Hirakawa H."/>
            <person name="Shirasawa K."/>
            <person name="Vercoe P."/>
            <person name="Stefanova K."/>
            <person name="Durmic Z."/>
            <person name="Nichols P."/>
            <person name="Revell C."/>
            <person name="Isobe S.N."/>
            <person name="Edwards D."/>
            <person name="Erskine W."/>
        </authorList>
    </citation>
    <scope>NUCLEOTIDE SEQUENCE [LARGE SCALE GENOMIC DNA]</scope>
    <source>
        <strain evidence="10">cv. Daliak</strain>
    </source>
</reference>
<proteinExistence type="predicted"/>
<keyword evidence="5" id="KW-0378">Hydrolase</keyword>
<dbReference type="InterPro" id="IPR005162">
    <property type="entry name" value="Retrotrans_gag_dom"/>
</dbReference>
<feature type="compositionally biased region" description="Low complexity" evidence="7">
    <location>
        <begin position="377"/>
        <end position="391"/>
    </location>
</feature>
<dbReference type="PANTHER" id="PTHR37984">
    <property type="entry name" value="PROTEIN CBG26694"/>
    <property type="match status" value="1"/>
</dbReference>
<dbReference type="EMBL" id="DF974814">
    <property type="protein sequence ID" value="GAU50602.1"/>
    <property type="molecule type" value="Genomic_DNA"/>
</dbReference>
<feature type="domain" description="Integrase catalytic" evidence="8">
    <location>
        <begin position="1249"/>
        <end position="1403"/>
    </location>
</feature>
<keyword evidence="3" id="KW-0540">Nuclease</keyword>
<dbReference type="InterPro" id="IPR050951">
    <property type="entry name" value="Retrovirus_Pol_polyprotein"/>
</dbReference>
<evidence type="ECO:0000256" key="3">
    <source>
        <dbReference type="ARBA" id="ARBA00022722"/>
    </source>
</evidence>
<keyword evidence="2" id="KW-0548">Nucleotidyltransferase</keyword>
<dbReference type="InterPro" id="IPR000477">
    <property type="entry name" value="RT_dom"/>
</dbReference>
<feature type="compositionally biased region" description="Basic and acidic residues" evidence="7">
    <location>
        <begin position="444"/>
        <end position="464"/>
    </location>
</feature>
<dbReference type="Proteomes" id="UP000242715">
    <property type="component" value="Unassembled WGS sequence"/>
</dbReference>
<evidence type="ECO:0000256" key="4">
    <source>
        <dbReference type="ARBA" id="ARBA00022759"/>
    </source>
</evidence>
<keyword evidence="1" id="KW-0808">Transferase</keyword>
<dbReference type="Pfam" id="PF17917">
    <property type="entry name" value="RT_RNaseH"/>
    <property type="match status" value="1"/>
</dbReference>
<dbReference type="InterPro" id="IPR041373">
    <property type="entry name" value="RT_RNaseH"/>
</dbReference>
<accession>A0A2Z6PJ28</accession>
<dbReference type="InterPro" id="IPR043128">
    <property type="entry name" value="Rev_trsase/Diguanyl_cyclase"/>
</dbReference>
<name>A0A2Z6PJ28_TRISU</name>
<dbReference type="Pfam" id="PF03732">
    <property type="entry name" value="Retrotrans_gag"/>
    <property type="match status" value="1"/>
</dbReference>
<dbReference type="OrthoDB" id="10055717at2759"/>
<keyword evidence="4" id="KW-0255">Endonuclease</keyword>
<dbReference type="Pfam" id="PF00665">
    <property type="entry name" value="rve"/>
    <property type="match status" value="1"/>
</dbReference>
<feature type="region of interest" description="Disordered" evidence="7">
    <location>
        <begin position="36"/>
        <end position="65"/>
    </location>
</feature>
<feature type="compositionally biased region" description="Basic and acidic residues" evidence="7">
    <location>
        <begin position="478"/>
        <end position="505"/>
    </location>
</feature>
<dbReference type="InterPro" id="IPR036397">
    <property type="entry name" value="RNaseH_sf"/>
</dbReference>
<evidence type="ECO:0000256" key="2">
    <source>
        <dbReference type="ARBA" id="ARBA00022695"/>
    </source>
</evidence>
<dbReference type="FunFam" id="3.30.70.270:FF:000020">
    <property type="entry name" value="Transposon Tf2-6 polyprotein-like Protein"/>
    <property type="match status" value="1"/>
</dbReference>
<evidence type="ECO:0000256" key="1">
    <source>
        <dbReference type="ARBA" id="ARBA00022679"/>
    </source>
</evidence>
<dbReference type="Gene3D" id="3.30.420.10">
    <property type="entry name" value="Ribonuclease H-like superfamily/Ribonuclease H"/>
    <property type="match status" value="1"/>
</dbReference>
<dbReference type="InterPro" id="IPR041588">
    <property type="entry name" value="Integrase_H2C2"/>
</dbReference>
<feature type="compositionally biased region" description="Low complexity" evidence="7">
    <location>
        <begin position="404"/>
        <end position="425"/>
    </location>
</feature>
<evidence type="ECO:0000256" key="7">
    <source>
        <dbReference type="SAM" id="MobiDB-lite"/>
    </source>
</evidence>
<dbReference type="GO" id="GO:0003676">
    <property type="term" value="F:nucleic acid binding"/>
    <property type="evidence" value="ECO:0007669"/>
    <property type="project" value="InterPro"/>
</dbReference>
<dbReference type="GO" id="GO:0003964">
    <property type="term" value="F:RNA-directed DNA polymerase activity"/>
    <property type="evidence" value="ECO:0007669"/>
    <property type="project" value="UniProtKB-KW"/>
</dbReference>
<dbReference type="SUPFAM" id="SSF56672">
    <property type="entry name" value="DNA/RNA polymerases"/>
    <property type="match status" value="1"/>
</dbReference>
<gene>
    <name evidence="9" type="ORF">TSUD_410120</name>
</gene>
<dbReference type="CDD" id="cd09274">
    <property type="entry name" value="RNase_HI_RT_Ty3"/>
    <property type="match status" value="1"/>
</dbReference>
<evidence type="ECO:0000256" key="5">
    <source>
        <dbReference type="ARBA" id="ARBA00022801"/>
    </source>
</evidence>
<dbReference type="InterPro" id="IPR012337">
    <property type="entry name" value="RNaseH-like_sf"/>
</dbReference>
<dbReference type="PANTHER" id="PTHR37984:SF5">
    <property type="entry name" value="PROTEIN NYNRIN-LIKE"/>
    <property type="match status" value="1"/>
</dbReference>
<dbReference type="GO" id="GO:0004519">
    <property type="term" value="F:endonuclease activity"/>
    <property type="evidence" value="ECO:0007669"/>
    <property type="project" value="UniProtKB-KW"/>
</dbReference>
<feature type="region of interest" description="Disordered" evidence="7">
    <location>
        <begin position="439"/>
        <end position="529"/>
    </location>
</feature>
<protein>
    <recommendedName>
        <fullName evidence="8">Integrase catalytic domain-containing protein</fullName>
    </recommendedName>
</protein>
<organism evidence="9 10">
    <name type="scientific">Trifolium subterraneum</name>
    <name type="common">Subterranean clover</name>
    <dbReference type="NCBI Taxonomy" id="3900"/>
    <lineage>
        <taxon>Eukaryota</taxon>
        <taxon>Viridiplantae</taxon>
        <taxon>Streptophyta</taxon>
        <taxon>Embryophyta</taxon>
        <taxon>Tracheophyta</taxon>
        <taxon>Spermatophyta</taxon>
        <taxon>Magnoliopsida</taxon>
        <taxon>eudicotyledons</taxon>
        <taxon>Gunneridae</taxon>
        <taxon>Pentapetalae</taxon>
        <taxon>rosids</taxon>
        <taxon>fabids</taxon>
        <taxon>Fabales</taxon>
        <taxon>Fabaceae</taxon>
        <taxon>Papilionoideae</taxon>
        <taxon>50 kb inversion clade</taxon>
        <taxon>NPAAA clade</taxon>
        <taxon>Hologalegina</taxon>
        <taxon>IRL clade</taxon>
        <taxon>Trifolieae</taxon>
        <taxon>Trifolium</taxon>
    </lineage>
</organism>
<dbReference type="Gene3D" id="3.10.10.10">
    <property type="entry name" value="HIV Type 1 Reverse Transcriptase, subunit A, domain 1"/>
    <property type="match status" value="1"/>
</dbReference>
<feature type="region of interest" description="Disordered" evidence="7">
    <location>
        <begin position="1"/>
        <end position="24"/>
    </location>
</feature>
<evidence type="ECO:0000313" key="9">
    <source>
        <dbReference type="EMBL" id="GAU50602.1"/>
    </source>
</evidence>
<feature type="region of interest" description="Disordered" evidence="7">
    <location>
        <begin position="377"/>
        <end position="425"/>
    </location>
</feature>
<sequence length="1403" mass="160447">MARGADKSLDSPVDSVKSRAAQTGWRAAPLRNLAKKNRKAARLARETARLTNTAEKQSDTEVSTITLDDEIRTMGDENPPPPPPSVRTLGDYGQNNGMNANLGFQPVNPVSFDIKNTVLNALKENQYSGAESQCPNLHLEHFDEACGYTDPPNVSESDKKLRLFKLSLTGRDRDWIDTLPPNTIATWDELAIKFKERYFPIHKFLERRNEITTFEQGEAESLYDAWERFKFCLKKCPNHGLYNTTQMQHFTQGLRPQTRMLLDASADGSLRNKVESQARELIENMAQNEYRVQNDRGPKKKPGMLELDTGTALLAGQSKMSNSIESLLKFFTNQSVSQAQVNAAQGVTCDFCHQNHANGECFPAGFEEANYLANFRKSNPNNNPFSNTYNKGWRDHPNFGWGGNTSQSQQQTPPPQNSQQKNSSPLEDTLNQFINANEGEIEKDENKGEVEKNENEGEVEKEWEIVQEDESDYEELVENERKKTLEREREGQSGEKKKSKGKEGNADNGDQTSCRPNLPYPPRRKAKAKDHQNFKKFMKMFHSLQVNIPFAEALQQIVIVNSIDDLEEEWEKEIEICLRQLEALPEETKPQELPSHLKYVFLGGDSSRPAIISSGLNALEEEKLVRVLCDNKEAIGWSIADLQGISPGFCMHKINMEDEYKPVVQPQRRLNPTMKEVVKKEVLKLLEAGMIYLISDSAWVSPVHVVPKKGGMTVVRNDKNELIPTRTVTGWRMCIDYRRLNSATRKYHFPLPFMDQMLERLAAQAYYCFLDGYSGYNQIVVDPADQEKTAFTCPFGVFAYRRMPFGLCNAPATFQRCMLSIFADMMEDKIEVFMDDFSVFGKSFDHCLNNLNVVLKRCISTNLVLNWEKCHFMVKEGIVLGHKISSKGIHVDPAKIEVIKDLPPPVNIKGVRSFLGHAGFYRRFIKDFSKIAKPLSNLLVKENDFKFDNDCLNAFVTIKEKLVTAPIIVAPNWELPFELMCDASDYAVGAVLGQRHAKFFHAIYYASKVLNENQVNYTTTEKELFAVVFTLEKFRQYLICSKVIVFTDHAALRYLLTKPESKPRLLRWVLLLQEFDLEIKDKKGVENVVANHLSRLDNPKVTQKDKRINEEFPDEKLFAVSKRPWFADMVNYKASKAIPEDFSFQQAKKFTRDANFYLWDEPYLFKIGQDGIMRRCVDDHEARDIMWHCHSSPYGGHHSGPRTAAKVLQSGFFWPTLFKDCTEFVKSCDNCQRTDNISRRDEMPLNGMLEVEPFDCWGINFMGPFPSSRSNLHILVCVDYVTKWVEVIACKANDAHTVVKFLKNNIFTRFGVPRVLISDGGKHFCNKYLENLLAKYNVKHKVATPYHPQTSGQVEVSNRQLKQILEKTVSSSRKDWSMKLDDALWAYRTAFKTHLGFSPYQLG</sequence>
<dbReference type="PROSITE" id="PS50994">
    <property type="entry name" value="INTEGRASE"/>
    <property type="match status" value="1"/>
</dbReference>
<dbReference type="GO" id="GO:0016787">
    <property type="term" value="F:hydrolase activity"/>
    <property type="evidence" value="ECO:0007669"/>
    <property type="project" value="UniProtKB-KW"/>
</dbReference>
<dbReference type="Pfam" id="PF00078">
    <property type="entry name" value="RVT_1"/>
    <property type="match status" value="1"/>
</dbReference>
<keyword evidence="6" id="KW-0695">RNA-directed DNA polymerase</keyword>